<reference evidence="1 2" key="1">
    <citation type="journal article" date="2020" name="Genomics">
        <title>Complete, high-quality genomes from long-read metagenomic sequencing of two wolf lichen thalli reveals enigmatic genome architecture.</title>
        <authorList>
            <person name="McKenzie S.K."/>
            <person name="Walston R.F."/>
            <person name="Allen J.L."/>
        </authorList>
    </citation>
    <scope>NUCLEOTIDE SEQUENCE [LARGE SCALE GENOMIC DNA]</scope>
    <source>
        <strain evidence="1">WasteWater2</strain>
    </source>
</reference>
<evidence type="ECO:0000313" key="2">
    <source>
        <dbReference type="Proteomes" id="UP000578531"/>
    </source>
</evidence>
<organism evidence="1 2">
    <name type="scientific">Letharia columbiana</name>
    <dbReference type="NCBI Taxonomy" id="112416"/>
    <lineage>
        <taxon>Eukaryota</taxon>
        <taxon>Fungi</taxon>
        <taxon>Dikarya</taxon>
        <taxon>Ascomycota</taxon>
        <taxon>Pezizomycotina</taxon>
        <taxon>Lecanoromycetes</taxon>
        <taxon>OSLEUM clade</taxon>
        <taxon>Lecanoromycetidae</taxon>
        <taxon>Lecanorales</taxon>
        <taxon>Lecanorineae</taxon>
        <taxon>Parmeliaceae</taxon>
        <taxon>Letharia</taxon>
    </lineage>
</organism>
<dbReference type="RefSeq" id="XP_037167353.1">
    <property type="nucleotide sequence ID" value="XM_037305598.1"/>
</dbReference>
<keyword evidence="2" id="KW-1185">Reference proteome</keyword>
<dbReference type="OrthoDB" id="5405195at2759"/>
<dbReference type="EMBL" id="JACCJC010000011">
    <property type="protein sequence ID" value="KAF6238039.1"/>
    <property type="molecule type" value="Genomic_DNA"/>
</dbReference>
<accession>A0A8H6G045</accession>
<dbReference type="GeneID" id="59285339"/>
<comment type="caution">
    <text evidence="1">The sequence shown here is derived from an EMBL/GenBank/DDBJ whole genome shotgun (WGS) entry which is preliminary data.</text>
</comment>
<sequence>MFWIAALSYFPTANAVALNLPERSFLQRPSNSSVADFANVTSLSEFSNPRFNAQIDFGNVLLRPTSMLMNGVEALATLALKDQTARSSGAQFHAEGYPDVVIDIEPQQPATDVLNEIMLLCIFFGMDRVIREREYRNAKVLCFWDNVVVAQVLFERPGYQSSANTTDVLSPTAESPRGSGNISSLITTTNDTLLEAVTPRFYFRPDSQSLPTPNVFGTVITVLLAFAYLPNTDPVEAYTVVRTGAEWDVSMLFEPTLIRTRPPYFEYRWAIETVRQMPGFLLQQGRSAELSIGVIVDGVHVGNALLEKGEPNDLVEKAGEAVVRV</sequence>
<dbReference type="AlphaFoldDB" id="A0A8H6G045"/>
<evidence type="ECO:0000313" key="1">
    <source>
        <dbReference type="EMBL" id="KAF6238039.1"/>
    </source>
</evidence>
<protein>
    <submittedName>
        <fullName evidence="1">Uncharacterized protein</fullName>
    </submittedName>
</protein>
<proteinExistence type="predicted"/>
<name>A0A8H6G045_9LECA</name>
<dbReference type="Proteomes" id="UP000578531">
    <property type="component" value="Unassembled WGS sequence"/>
</dbReference>
<gene>
    <name evidence="1" type="ORF">HO173_003673</name>
</gene>